<keyword evidence="3 5" id="KW-0863">Zinc-finger</keyword>
<sequence length="248" mass="27824">MGQLPSTEHIPETMENVQGEIFRHARIITEIASLTYDDFQKCISDLNVLSKQCTDPSGKLLVFAVKKGTDSTVLWKGTVRIACVKIDPVTKQIDTYRLLNLSEFMKVFNTLQCQFTAAQQSSTNERVLQESTSSSTLAYDAQNQMKQLTATMLLEEVDHVTSPPGERLNECCICLERKPDVMLPCAHSYCLPCIEQWNVNNKTCPICRETLDSTDDTWVISEAPESQEISQAICKSLLDLASPARSHR</sequence>
<keyword evidence="2" id="KW-0479">Metal-binding</keyword>
<protein>
    <recommendedName>
        <fullName evidence="1">RING finger protein 141</fullName>
    </recommendedName>
</protein>
<dbReference type="InterPro" id="IPR047126">
    <property type="entry name" value="RNF141-like"/>
</dbReference>
<dbReference type="CDD" id="cd16545">
    <property type="entry name" value="RING-HC_RNF141"/>
    <property type="match status" value="1"/>
</dbReference>
<evidence type="ECO:0000256" key="2">
    <source>
        <dbReference type="ARBA" id="ARBA00022723"/>
    </source>
</evidence>
<evidence type="ECO:0000256" key="4">
    <source>
        <dbReference type="ARBA" id="ARBA00022833"/>
    </source>
</evidence>
<evidence type="ECO:0000256" key="1">
    <source>
        <dbReference type="ARBA" id="ARBA00022017"/>
    </source>
</evidence>
<evidence type="ECO:0000313" key="7">
    <source>
        <dbReference type="EMBL" id="KAK7790714.1"/>
    </source>
</evidence>
<dbReference type="SUPFAM" id="SSF57850">
    <property type="entry name" value="RING/U-box"/>
    <property type="match status" value="1"/>
</dbReference>
<dbReference type="InterPro" id="IPR017907">
    <property type="entry name" value="Znf_RING_CS"/>
</dbReference>
<feature type="domain" description="RING-type" evidence="6">
    <location>
        <begin position="171"/>
        <end position="208"/>
    </location>
</feature>
<dbReference type="InterPro" id="IPR001841">
    <property type="entry name" value="Znf_RING"/>
</dbReference>
<keyword evidence="4" id="KW-0862">Zinc</keyword>
<evidence type="ECO:0000259" key="6">
    <source>
        <dbReference type="PROSITE" id="PS50089"/>
    </source>
</evidence>
<reference evidence="7 8" key="1">
    <citation type="submission" date="2024-03" db="EMBL/GenBank/DDBJ databases">
        <title>The genome assembly and annotation of the cricket Gryllus longicercus Weissman &amp; Gray.</title>
        <authorList>
            <person name="Szrajer S."/>
            <person name="Gray D."/>
            <person name="Ylla G."/>
        </authorList>
    </citation>
    <scope>NUCLEOTIDE SEQUENCE [LARGE SCALE GENOMIC DNA]</scope>
    <source>
        <strain evidence="7">DAG 2021-001</strain>
        <tissue evidence="7">Whole body minus gut</tissue>
    </source>
</reference>
<dbReference type="GO" id="GO:0051865">
    <property type="term" value="P:protein autoubiquitination"/>
    <property type="evidence" value="ECO:0007669"/>
    <property type="project" value="TreeGrafter"/>
</dbReference>
<name>A0AAN9V331_9ORTH</name>
<dbReference type="EMBL" id="JAZDUA010000596">
    <property type="protein sequence ID" value="KAK7790714.1"/>
    <property type="molecule type" value="Genomic_DNA"/>
</dbReference>
<dbReference type="PANTHER" id="PTHR12109:SF3">
    <property type="entry name" value="RING FINGER PROTEIN 141"/>
    <property type="match status" value="1"/>
</dbReference>
<dbReference type="PROSITE" id="PS50089">
    <property type="entry name" value="ZF_RING_2"/>
    <property type="match status" value="1"/>
</dbReference>
<dbReference type="PROSITE" id="PS00518">
    <property type="entry name" value="ZF_RING_1"/>
    <property type="match status" value="1"/>
</dbReference>
<evidence type="ECO:0000256" key="5">
    <source>
        <dbReference type="PROSITE-ProRule" id="PRU00175"/>
    </source>
</evidence>
<dbReference type="SMART" id="SM00184">
    <property type="entry name" value="RING"/>
    <property type="match status" value="1"/>
</dbReference>
<dbReference type="GO" id="GO:0008270">
    <property type="term" value="F:zinc ion binding"/>
    <property type="evidence" value="ECO:0007669"/>
    <property type="project" value="UniProtKB-KW"/>
</dbReference>
<keyword evidence="8" id="KW-1185">Reference proteome</keyword>
<comment type="caution">
    <text evidence="7">The sequence shown here is derived from an EMBL/GenBank/DDBJ whole genome shotgun (WGS) entry which is preliminary data.</text>
</comment>
<dbReference type="Pfam" id="PF13920">
    <property type="entry name" value="zf-C3HC4_3"/>
    <property type="match status" value="1"/>
</dbReference>
<evidence type="ECO:0000256" key="3">
    <source>
        <dbReference type="ARBA" id="ARBA00022771"/>
    </source>
</evidence>
<dbReference type="PANTHER" id="PTHR12109">
    <property type="entry name" value="RING FINGER PROTEIN 141-RELATED"/>
    <property type="match status" value="1"/>
</dbReference>
<dbReference type="InterPro" id="IPR013083">
    <property type="entry name" value="Znf_RING/FYVE/PHD"/>
</dbReference>
<dbReference type="Gene3D" id="3.30.40.10">
    <property type="entry name" value="Zinc/RING finger domain, C3HC4 (zinc finger)"/>
    <property type="match status" value="1"/>
</dbReference>
<organism evidence="7 8">
    <name type="scientific">Gryllus longicercus</name>
    <dbReference type="NCBI Taxonomy" id="2509291"/>
    <lineage>
        <taxon>Eukaryota</taxon>
        <taxon>Metazoa</taxon>
        <taxon>Ecdysozoa</taxon>
        <taxon>Arthropoda</taxon>
        <taxon>Hexapoda</taxon>
        <taxon>Insecta</taxon>
        <taxon>Pterygota</taxon>
        <taxon>Neoptera</taxon>
        <taxon>Polyneoptera</taxon>
        <taxon>Orthoptera</taxon>
        <taxon>Ensifera</taxon>
        <taxon>Gryllidea</taxon>
        <taxon>Grylloidea</taxon>
        <taxon>Gryllidae</taxon>
        <taxon>Gryllinae</taxon>
        <taxon>Gryllus</taxon>
    </lineage>
</organism>
<dbReference type="InterPro" id="IPR043400">
    <property type="entry name" value="RING-HC_RNF141"/>
</dbReference>
<proteinExistence type="predicted"/>
<evidence type="ECO:0000313" key="8">
    <source>
        <dbReference type="Proteomes" id="UP001378592"/>
    </source>
</evidence>
<dbReference type="Proteomes" id="UP001378592">
    <property type="component" value="Unassembled WGS sequence"/>
</dbReference>
<accession>A0AAN9V331</accession>
<gene>
    <name evidence="7" type="ORF">R5R35_007953</name>
</gene>
<dbReference type="AlphaFoldDB" id="A0AAN9V331"/>
<dbReference type="GO" id="GO:0004842">
    <property type="term" value="F:ubiquitin-protein transferase activity"/>
    <property type="evidence" value="ECO:0007669"/>
    <property type="project" value="TreeGrafter"/>
</dbReference>